<organism evidence="2 3">
    <name type="scientific">Mucilaginibacter angelicae</name>
    <dbReference type="NCBI Taxonomy" id="869718"/>
    <lineage>
        <taxon>Bacteria</taxon>
        <taxon>Pseudomonadati</taxon>
        <taxon>Bacteroidota</taxon>
        <taxon>Sphingobacteriia</taxon>
        <taxon>Sphingobacteriales</taxon>
        <taxon>Sphingobacteriaceae</taxon>
        <taxon>Mucilaginibacter</taxon>
    </lineage>
</organism>
<comment type="caution">
    <text evidence="2">The sequence shown here is derived from an EMBL/GenBank/DDBJ whole genome shotgun (WGS) entry which is preliminary data.</text>
</comment>
<keyword evidence="3" id="KW-1185">Reference proteome</keyword>
<feature type="transmembrane region" description="Helical" evidence="1">
    <location>
        <begin position="14"/>
        <end position="36"/>
    </location>
</feature>
<keyword evidence="1" id="KW-0812">Transmembrane</keyword>
<protein>
    <submittedName>
        <fullName evidence="2">Uncharacterized protein</fullName>
    </submittedName>
</protein>
<accession>A0ABV6L8Q8</accession>
<dbReference type="Proteomes" id="UP001589828">
    <property type="component" value="Unassembled WGS sequence"/>
</dbReference>
<reference evidence="2 3" key="1">
    <citation type="submission" date="2024-09" db="EMBL/GenBank/DDBJ databases">
        <authorList>
            <person name="Sun Q."/>
            <person name="Mori K."/>
        </authorList>
    </citation>
    <scope>NUCLEOTIDE SEQUENCE [LARGE SCALE GENOMIC DNA]</scope>
    <source>
        <strain evidence="2 3">NCAIM B.02415</strain>
    </source>
</reference>
<keyword evidence="1" id="KW-0472">Membrane</keyword>
<proteinExistence type="predicted"/>
<keyword evidence="1" id="KW-1133">Transmembrane helix</keyword>
<name>A0ABV6L8Q8_9SPHI</name>
<gene>
    <name evidence="2" type="ORF">ACFFGT_16535</name>
</gene>
<dbReference type="RefSeq" id="WP_377023630.1">
    <property type="nucleotide sequence ID" value="NZ_JBHLTS010000022.1"/>
</dbReference>
<evidence type="ECO:0000313" key="3">
    <source>
        <dbReference type="Proteomes" id="UP001589828"/>
    </source>
</evidence>
<evidence type="ECO:0000313" key="2">
    <source>
        <dbReference type="EMBL" id="MFC0515831.1"/>
    </source>
</evidence>
<sequence length="83" mass="9136">MQVKSLIMVAPRNVWAYISLLILVTINTEMVVINVSPVIKPNIIQKCGSIQLACVDLLNSNGGTAMITASSRNDKIKVWSFNF</sequence>
<dbReference type="EMBL" id="JBHLTS010000022">
    <property type="protein sequence ID" value="MFC0515831.1"/>
    <property type="molecule type" value="Genomic_DNA"/>
</dbReference>
<evidence type="ECO:0000256" key="1">
    <source>
        <dbReference type="SAM" id="Phobius"/>
    </source>
</evidence>